<evidence type="ECO:0008006" key="6">
    <source>
        <dbReference type="Google" id="ProtNLM"/>
    </source>
</evidence>
<reference evidence="4 5" key="1">
    <citation type="journal article" date="2020" name="BMC Genomics">
        <title>Intraspecific diversification of the crop wild relative Brassica cretica Lam. using demographic model selection.</title>
        <authorList>
            <person name="Kioukis A."/>
            <person name="Michalopoulou V.A."/>
            <person name="Briers L."/>
            <person name="Pirintsos S."/>
            <person name="Studholme D.J."/>
            <person name="Pavlidis P."/>
            <person name="Sarris P.F."/>
        </authorList>
    </citation>
    <scope>NUCLEOTIDE SEQUENCE [LARGE SCALE GENOMIC DNA]</scope>
    <source>
        <strain evidence="5">cv. PFS-1207/04</strain>
    </source>
</reference>
<dbReference type="Proteomes" id="UP000266723">
    <property type="component" value="Unassembled WGS sequence"/>
</dbReference>
<accession>A0ABQ7DP15</accession>
<keyword evidence="1" id="KW-0808">Transferase</keyword>
<proteinExistence type="predicted"/>
<dbReference type="EMBL" id="QGKV02000649">
    <property type="protein sequence ID" value="KAF3579399.1"/>
    <property type="molecule type" value="Genomic_DNA"/>
</dbReference>
<keyword evidence="2" id="KW-0012">Acyltransferase</keyword>
<feature type="region of interest" description="Disordered" evidence="3">
    <location>
        <begin position="14"/>
        <end position="68"/>
    </location>
</feature>
<organism evidence="4 5">
    <name type="scientific">Brassica cretica</name>
    <name type="common">Mustard</name>
    <dbReference type="NCBI Taxonomy" id="69181"/>
    <lineage>
        <taxon>Eukaryota</taxon>
        <taxon>Viridiplantae</taxon>
        <taxon>Streptophyta</taxon>
        <taxon>Embryophyta</taxon>
        <taxon>Tracheophyta</taxon>
        <taxon>Spermatophyta</taxon>
        <taxon>Magnoliopsida</taxon>
        <taxon>eudicotyledons</taxon>
        <taxon>Gunneridae</taxon>
        <taxon>Pentapetalae</taxon>
        <taxon>rosids</taxon>
        <taxon>malvids</taxon>
        <taxon>Brassicales</taxon>
        <taxon>Brassicaceae</taxon>
        <taxon>Brassiceae</taxon>
        <taxon>Brassica</taxon>
    </lineage>
</organism>
<evidence type="ECO:0000256" key="2">
    <source>
        <dbReference type="ARBA" id="ARBA00023315"/>
    </source>
</evidence>
<dbReference type="Pfam" id="PF02458">
    <property type="entry name" value="Transferase"/>
    <property type="match status" value="1"/>
</dbReference>
<comment type="caution">
    <text evidence="4">The sequence shown here is derived from an EMBL/GenBank/DDBJ whole genome shotgun (WGS) entry which is preliminary data.</text>
</comment>
<name>A0ABQ7DP15_BRACR</name>
<keyword evidence="5" id="KW-1185">Reference proteome</keyword>
<dbReference type="InterPro" id="IPR051504">
    <property type="entry name" value="Plant_metabolite_acyltrans"/>
</dbReference>
<gene>
    <name evidence="4" type="ORF">DY000_02034412</name>
</gene>
<evidence type="ECO:0000256" key="3">
    <source>
        <dbReference type="SAM" id="MobiDB-lite"/>
    </source>
</evidence>
<feature type="compositionally biased region" description="Low complexity" evidence="3">
    <location>
        <begin position="23"/>
        <end position="54"/>
    </location>
</feature>
<sequence>MAYNVIKISRISPATDLSASTNSPSHLATPSTHSSSPSSSTPSPSSFHTFSLSPATSSGNTEDPKPHIILSPQDAVSLTVAETDTDFSHLSGKGLRYQTELRPLVPELPVSSDSSPILTLQITLFPNQGFCIGTRIHHAAVDGKTLVKFLKSWAHICKYGTILQDLDSPMLLDRTVINLPSELPNLSIDVRTLKLPPVKEIEEDVVRFTFELTHENVKKLMERAKSESTRDRLDPPVPASYFGNCVLPVNFLGYKAKTFLGEEGFVNGVEIVNDAVRDLSSRGAESIWELYEEGLKKIEPGMQKLSVGGSTRFGIYGTDFGWGRPVHTVNVSNSGNLLYSMSESRDETGGVEIGMCLKKCEMDVFVTEFQNGL</sequence>
<evidence type="ECO:0000256" key="1">
    <source>
        <dbReference type="ARBA" id="ARBA00022679"/>
    </source>
</evidence>
<protein>
    <recommendedName>
        <fullName evidence="6">BAHD acyltransferase</fullName>
    </recommendedName>
</protein>
<dbReference type="Gene3D" id="3.30.559.10">
    <property type="entry name" value="Chloramphenicol acetyltransferase-like domain"/>
    <property type="match status" value="2"/>
</dbReference>
<dbReference type="PANTHER" id="PTHR31625">
    <property type="match status" value="1"/>
</dbReference>
<dbReference type="InterPro" id="IPR023213">
    <property type="entry name" value="CAT-like_dom_sf"/>
</dbReference>
<evidence type="ECO:0000313" key="4">
    <source>
        <dbReference type="EMBL" id="KAF3579399.1"/>
    </source>
</evidence>
<evidence type="ECO:0000313" key="5">
    <source>
        <dbReference type="Proteomes" id="UP000266723"/>
    </source>
</evidence>